<evidence type="ECO:0000313" key="11">
    <source>
        <dbReference type="Proteomes" id="UP000624419"/>
    </source>
</evidence>
<reference evidence="10 11" key="1">
    <citation type="submission" date="2020-04" db="EMBL/GenBank/DDBJ databases">
        <title>Salinimonas sp. HHU 13199.</title>
        <authorList>
            <person name="Cui X."/>
            <person name="Zhang D."/>
        </authorList>
    </citation>
    <scope>NUCLEOTIDE SEQUENCE [LARGE SCALE GENOMIC DNA]</scope>
    <source>
        <strain evidence="10 11">HHU 13199</strain>
    </source>
</reference>
<evidence type="ECO:0000256" key="1">
    <source>
        <dbReference type="ARBA" id="ARBA00000852"/>
    </source>
</evidence>
<sequence length="257" mass="27900">MTQAVLSEAVARQFSRAAPQYDRLASIQQHIAAQAIRQIPVSSGRLLDIGCGTGRNTALLAERGFDASGADLARGMVEYASLNYPHLSFCVADAQHLPFNNDAFDVVFSSMAMQWCQDINLAMSEVARILRHAGIATLSIMTDGSFGQLNASRRASGLSAVTNIMASHEKWLTAAQESGFTVLQAENIAYTDTFADILSLLRSIKSVGAGVRCDNASVSALSRRQLTLLESAYQRYKTPEGLLPLTYRVSHLVLEKQ</sequence>
<dbReference type="Gene3D" id="3.40.50.150">
    <property type="entry name" value="Vaccinia Virus protein VP39"/>
    <property type="match status" value="1"/>
</dbReference>
<keyword evidence="11" id="KW-1185">Reference proteome</keyword>
<evidence type="ECO:0000256" key="7">
    <source>
        <dbReference type="ARBA" id="ARBA00022756"/>
    </source>
</evidence>
<dbReference type="InterPro" id="IPR013216">
    <property type="entry name" value="Methyltransf_11"/>
</dbReference>
<dbReference type="PANTHER" id="PTHR43861">
    <property type="entry name" value="TRANS-ACONITATE 2-METHYLTRANSFERASE-RELATED"/>
    <property type="match status" value="1"/>
</dbReference>
<evidence type="ECO:0000256" key="5">
    <source>
        <dbReference type="ARBA" id="ARBA00022679"/>
    </source>
</evidence>
<keyword evidence="4 8" id="KW-0489">Methyltransferase</keyword>
<evidence type="ECO:0000256" key="6">
    <source>
        <dbReference type="ARBA" id="ARBA00022691"/>
    </source>
</evidence>
<keyword evidence="5 8" id="KW-0808">Transferase</keyword>
<evidence type="ECO:0000256" key="8">
    <source>
        <dbReference type="HAMAP-Rule" id="MF_00835"/>
    </source>
</evidence>
<accession>A0ABR8LIE8</accession>
<dbReference type="EC" id="2.1.1.197" evidence="3 8"/>
<dbReference type="SUPFAM" id="SSF53335">
    <property type="entry name" value="S-adenosyl-L-methionine-dependent methyltransferases"/>
    <property type="match status" value="1"/>
</dbReference>
<dbReference type="HAMAP" id="MF_00835">
    <property type="entry name" value="BioC"/>
    <property type="match status" value="1"/>
</dbReference>
<dbReference type="InterPro" id="IPR011814">
    <property type="entry name" value="BioC"/>
</dbReference>
<comment type="similarity">
    <text evidence="8">Belongs to the methyltransferase superfamily.</text>
</comment>
<evidence type="ECO:0000256" key="2">
    <source>
        <dbReference type="ARBA" id="ARBA00004746"/>
    </source>
</evidence>
<dbReference type="Pfam" id="PF08241">
    <property type="entry name" value="Methyltransf_11"/>
    <property type="match status" value="1"/>
</dbReference>
<feature type="domain" description="Methyltransferase type 11" evidence="9">
    <location>
        <begin position="47"/>
        <end position="136"/>
    </location>
</feature>
<proteinExistence type="inferred from homology"/>
<dbReference type="Proteomes" id="UP000624419">
    <property type="component" value="Unassembled WGS sequence"/>
</dbReference>
<comment type="pathway">
    <text evidence="2 8">Cofactor biosynthesis; biotin biosynthesis.</text>
</comment>
<dbReference type="CDD" id="cd02440">
    <property type="entry name" value="AdoMet_MTases"/>
    <property type="match status" value="1"/>
</dbReference>
<dbReference type="RefSeq" id="WP_191022825.1">
    <property type="nucleotide sequence ID" value="NZ_JABBXD010000002.1"/>
</dbReference>
<dbReference type="PANTHER" id="PTHR43861:SF1">
    <property type="entry name" value="TRANS-ACONITATE 2-METHYLTRANSFERASE"/>
    <property type="match status" value="1"/>
</dbReference>
<dbReference type="InterPro" id="IPR029063">
    <property type="entry name" value="SAM-dependent_MTases_sf"/>
</dbReference>
<dbReference type="GO" id="GO:0008168">
    <property type="term" value="F:methyltransferase activity"/>
    <property type="evidence" value="ECO:0007669"/>
    <property type="project" value="UniProtKB-KW"/>
</dbReference>
<comment type="function">
    <text evidence="8">Converts the free carboxyl group of a malonyl-thioester to its methyl ester by transfer of a methyl group from S-adenosyl-L-methionine (SAM). It allows to synthesize pimeloyl-ACP via the fatty acid synthetic pathway.</text>
</comment>
<keyword evidence="7 8" id="KW-0093">Biotin biosynthesis</keyword>
<comment type="catalytic activity">
    <reaction evidence="1 8">
        <text>malonyl-[ACP] + S-adenosyl-L-methionine = malonyl-[ACP] methyl ester + S-adenosyl-L-homocysteine</text>
        <dbReference type="Rhea" id="RHEA:17105"/>
        <dbReference type="Rhea" id="RHEA-COMP:9623"/>
        <dbReference type="Rhea" id="RHEA-COMP:9954"/>
        <dbReference type="ChEBI" id="CHEBI:57856"/>
        <dbReference type="ChEBI" id="CHEBI:59789"/>
        <dbReference type="ChEBI" id="CHEBI:78449"/>
        <dbReference type="ChEBI" id="CHEBI:78845"/>
        <dbReference type="EC" id="2.1.1.197"/>
    </reaction>
</comment>
<comment type="caution">
    <text evidence="10">The sequence shown here is derived from an EMBL/GenBank/DDBJ whole genome shotgun (WGS) entry which is preliminary data.</text>
</comment>
<evidence type="ECO:0000259" key="9">
    <source>
        <dbReference type="Pfam" id="PF08241"/>
    </source>
</evidence>
<organism evidence="10 11">
    <name type="scientific">Salinimonas profundi</name>
    <dbReference type="NCBI Taxonomy" id="2729140"/>
    <lineage>
        <taxon>Bacteria</taxon>
        <taxon>Pseudomonadati</taxon>
        <taxon>Pseudomonadota</taxon>
        <taxon>Gammaproteobacteria</taxon>
        <taxon>Alteromonadales</taxon>
        <taxon>Alteromonadaceae</taxon>
        <taxon>Alteromonas/Salinimonas group</taxon>
        <taxon>Salinimonas</taxon>
    </lineage>
</organism>
<evidence type="ECO:0000313" key="10">
    <source>
        <dbReference type="EMBL" id="MBD3585090.1"/>
    </source>
</evidence>
<evidence type="ECO:0000256" key="3">
    <source>
        <dbReference type="ARBA" id="ARBA00012327"/>
    </source>
</evidence>
<protein>
    <recommendedName>
        <fullName evidence="3 8">Malonyl-[acyl-carrier protein] O-methyltransferase</fullName>
        <shortName evidence="8">Malonyl-ACP O-methyltransferase</shortName>
        <ecNumber evidence="3 8">2.1.1.197</ecNumber>
    </recommendedName>
    <alternativeName>
        <fullName evidence="8">Biotin synthesis protein BioC</fullName>
    </alternativeName>
</protein>
<dbReference type="GO" id="GO:0032259">
    <property type="term" value="P:methylation"/>
    <property type="evidence" value="ECO:0007669"/>
    <property type="project" value="UniProtKB-KW"/>
</dbReference>
<evidence type="ECO:0000256" key="4">
    <source>
        <dbReference type="ARBA" id="ARBA00022603"/>
    </source>
</evidence>
<dbReference type="EMBL" id="JABBXD010000002">
    <property type="protein sequence ID" value="MBD3585090.1"/>
    <property type="molecule type" value="Genomic_DNA"/>
</dbReference>
<name>A0ABR8LIE8_9ALTE</name>
<gene>
    <name evidence="8" type="primary">bioC</name>
    <name evidence="10" type="ORF">HHX48_05000</name>
</gene>
<keyword evidence="6 8" id="KW-0949">S-adenosyl-L-methionine</keyword>